<dbReference type="Proteomes" id="UP000825729">
    <property type="component" value="Unassembled WGS sequence"/>
</dbReference>
<comment type="caution">
    <text evidence="3">The sequence shown here is derived from an EMBL/GenBank/DDBJ whole genome shotgun (WGS) entry which is preliminary data.</text>
</comment>
<feature type="region of interest" description="Disordered" evidence="1">
    <location>
        <begin position="167"/>
        <end position="204"/>
    </location>
</feature>
<evidence type="ECO:0000313" key="3">
    <source>
        <dbReference type="EMBL" id="KAG9454505.1"/>
    </source>
</evidence>
<feature type="domain" description="TmcB/TmcC TPR repeats" evidence="2">
    <location>
        <begin position="211"/>
        <end position="255"/>
    </location>
</feature>
<dbReference type="PANTHER" id="PTHR26312">
    <property type="entry name" value="TETRATRICOPEPTIDE REPEAT PROTEIN 5"/>
    <property type="match status" value="1"/>
</dbReference>
<name>A0AAV7F045_ARIFI</name>
<dbReference type="AlphaFoldDB" id="A0AAV7F045"/>
<organism evidence="3 4">
    <name type="scientific">Aristolochia fimbriata</name>
    <name type="common">White veined hardy Dutchman's pipe vine</name>
    <dbReference type="NCBI Taxonomy" id="158543"/>
    <lineage>
        <taxon>Eukaryota</taxon>
        <taxon>Viridiplantae</taxon>
        <taxon>Streptophyta</taxon>
        <taxon>Embryophyta</taxon>
        <taxon>Tracheophyta</taxon>
        <taxon>Spermatophyta</taxon>
        <taxon>Magnoliopsida</taxon>
        <taxon>Magnoliidae</taxon>
        <taxon>Piperales</taxon>
        <taxon>Aristolochiaceae</taxon>
        <taxon>Aristolochia</taxon>
    </lineage>
</organism>
<reference evidence="3 4" key="1">
    <citation type="submission" date="2021-07" db="EMBL/GenBank/DDBJ databases">
        <title>The Aristolochia fimbriata genome: insights into angiosperm evolution, floral development and chemical biosynthesis.</title>
        <authorList>
            <person name="Jiao Y."/>
        </authorList>
    </citation>
    <scope>NUCLEOTIDE SEQUENCE [LARGE SCALE GENOMIC DNA]</scope>
    <source>
        <strain evidence="3">IBCAS-2021</strain>
        <tissue evidence="3">Leaf</tissue>
    </source>
</reference>
<evidence type="ECO:0000259" key="2">
    <source>
        <dbReference type="Pfam" id="PF25474"/>
    </source>
</evidence>
<dbReference type="EMBL" id="JAINDJ010000003">
    <property type="protein sequence ID" value="KAG9454505.1"/>
    <property type="molecule type" value="Genomic_DNA"/>
</dbReference>
<protein>
    <recommendedName>
        <fullName evidence="2">TmcB/TmcC TPR repeats domain-containing protein</fullName>
    </recommendedName>
</protein>
<dbReference type="InterPro" id="IPR057352">
    <property type="entry name" value="TPR_TmcB/C"/>
</dbReference>
<dbReference type="Gene3D" id="1.25.40.10">
    <property type="entry name" value="Tetratricopeptide repeat domain"/>
    <property type="match status" value="1"/>
</dbReference>
<evidence type="ECO:0000256" key="1">
    <source>
        <dbReference type="SAM" id="MobiDB-lite"/>
    </source>
</evidence>
<sequence length="330" mass="35830">MKTALRLWDSRTASSSLFGEEGGSVIADRTRIGEMKTLLLRTTSLGSPRLAFSDQDPGAAVSFPGRNCNPSPKPGTQLRYANDRNAASRSFRRTLSETNLGLGRTMSRRFSRSFQEMIAKEREVPEKTNGAAEGEEGDVSVLLKRGGLELGIRDCVSGMWSVNEVLTEEDELTGGGGAGEGRKDGGGRGGGRGGGGDGVGDLTGGSADQNRMGAYYRELLKANPGNPLLLRNYGRYLHEVEKDLLKAEEYYGRAILASPEDGEVLSLYGKLIWETQRDEGRAQAYFDQAIKASPDDCYVLGSYAHFLWDAEEEDEEVEVELKSSSMVGAF</sequence>
<evidence type="ECO:0000313" key="4">
    <source>
        <dbReference type="Proteomes" id="UP000825729"/>
    </source>
</evidence>
<gene>
    <name evidence="3" type="ORF">H6P81_007409</name>
</gene>
<accession>A0AAV7F045</accession>
<proteinExistence type="predicted"/>
<keyword evidence="4" id="KW-1185">Reference proteome</keyword>
<dbReference type="InterPro" id="IPR011990">
    <property type="entry name" value="TPR-like_helical_dom_sf"/>
</dbReference>
<dbReference type="SUPFAM" id="SSF48452">
    <property type="entry name" value="TPR-like"/>
    <property type="match status" value="1"/>
</dbReference>
<feature type="compositionally biased region" description="Gly residues" evidence="1">
    <location>
        <begin position="187"/>
        <end position="203"/>
    </location>
</feature>
<dbReference type="PANTHER" id="PTHR26312:SF123">
    <property type="entry name" value="TETRATRICOPEPTIDE REPEAT (TPR)-LIKE SUPERFAMILY PROTEIN"/>
    <property type="match status" value="1"/>
</dbReference>
<dbReference type="Pfam" id="PF25474">
    <property type="entry name" value="TPR_TmcB"/>
    <property type="match status" value="1"/>
</dbReference>